<organism evidence="12">
    <name type="scientific">Schistocephalus solidus</name>
    <name type="common">Tapeworm</name>
    <dbReference type="NCBI Taxonomy" id="70667"/>
    <lineage>
        <taxon>Eukaryota</taxon>
        <taxon>Metazoa</taxon>
        <taxon>Spiralia</taxon>
        <taxon>Lophotrochozoa</taxon>
        <taxon>Platyhelminthes</taxon>
        <taxon>Cestoda</taxon>
        <taxon>Eucestoda</taxon>
        <taxon>Diphyllobothriidea</taxon>
        <taxon>Diphyllobothriidae</taxon>
        <taxon>Schistocephalus</taxon>
    </lineage>
</organism>
<gene>
    <name evidence="12" type="ORF">TR113747</name>
</gene>
<feature type="region of interest" description="Disordered" evidence="8">
    <location>
        <begin position="1080"/>
        <end position="1109"/>
    </location>
</feature>
<dbReference type="InterPro" id="IPR057366">
    <property type="entry name" value="TRPM-like"/>
</dbReference>
<feature type="compositionally biased region" description="Basic and acidic residues" evidence="8">
    <location>
        <begin position="1080"/>
        <end position="1098"/>
    </location>
</feature>
<dbReference type="PANTHER" id="PTHR13800">
    <property type="entry name" value="TRANSIENT RECEPTOR POTENTIAL CATION CHANNEL, SUBFAMILY M, MEMBER 6"/>
    <property type="match status" value="1"/>
</dbReference>
<sequence length="1249" mass="143292">LKRSFLFAPKRCLGINNASISRMKMRTGTTSFMITKANPKGGIHWPYLATVHLLLIRCHCGEYEESHPRSFESDFAPWDKSFLKLVFPTNAYGTISYGNTRYTEGVSSFVRLANVHDKADILKYLETECDILDGELPNMCIVMADIGDRMQLPEGKLKLLEGYLYNLAITTEIIFISSGLNTPISNLTGRICQRASEFRQAESGYYPDKYRSIGIMPWSKVKSSNVLETKGEVVYTVSEDDESTEQYELCSAYRHFIMVDDGYRRGRVGDEFESYAAGICEAIRASPLEGGWGLPVILVVAGGDYEVFRSVLAYTELGLPVVVIRNNCGAPNALWEFYTLCGESRKNSNHVMKNNSEDIKDFLVKIFFLRENETLLDEMVYICSRIAESWDLIKFVSLKMESDLDIIQSITVETAADVIGAVKLAVKLGRTDLARERLSLVRHLPYAWEMDKLLTDLLLEENVEFIDVLLTFNLSMERYLTIEALQQLYRKSSNNDLLRLCLKVYHIKVKRAEQPKLDGSNGDGANEFNDPPRVKANLCLYHINELLKKLTGKFHSHYYELTREASSDELNERTFQGPFQELFLWAILRQRQKLALFLWRKCEEGVFLAVFASCLSRRIARVIPSHERQRKLQVLANADEFEDLAVTMISSCANVYPNITWTIPTFTKVSWNCADTEWLGLIGRCRRFMGTREMQDYIYFKWTNDVSARTLPVSAGLLFPPLFALSYFSTEKNEAMTREQIEKEGIDDSQIQAYIGDDCYLVEKQLSVKEIIAQTYMSPRAKFMLRFIIYLPFLFFATNTILYEMPRLRYTLSELFLAITLFIQVLDAGFPFVDLARKCGKHHFDFFLSLPFVWLETAIALQLLICLFLRLFLKYNFYLMKSFAAILLLTLYCRLFLFIRASRRLGPALMTLYAMIKVALIFFIIILVILLPSGISQEALLFPSETLFTLDTVYKILFFDFYRLFGELNLERAHGEQEGCPTNDTTVDCPVYNAFVPIILACYMLIANIFLVNFLIAIFNNVIEEVQAEALGRWKYNLLLETEQYACRYILPPPLTLFEMIYHSCKAIFCKQLRSPKTDRATEAKVKSESEEAGKDTEISVGDDEENTNEHLVARELTLSESQEARMQANQAVLNLALIETQKAEQEAERQMEMTRVTKLQQIVEDVLNEAEDSLAALTVPEETVKPEPSTRGLPVKKDEDEEAPPSVEEVQQLLVEFEKQVQALVSLMDRRLWEFIKRSEHTSGENII</sequence>
<evidence type="ECO:0000256" key="9">
    <source>
        <dbReference type="SAM" id="Phobius"/>
    </source>
</evidence>
<evidence type="ECO:0000256" key="2">
    <source>
        <dbReference type="ARBA" id="ARBA00022448"/>
    </source>
</evidence>
<dbReference type="PANTHER" id="PTHR13800:SF12">
    <property type="entry name" value="TRANSIENT RECEPTOR POTENTIAL CATION CHANNEL SUBFAMILY M MEMBER-LIKE 2"/>
    <property type="match status" value="1"/>
</dbReference>
<evidence type="ECO:0000256" key="7">
    <source>
        <dbReference type="ARBA" id="ARBA00023303"/>
    </source>
</evidence>
<evidence type="ECO:0000256" key="4">
    <source>
        <dbReference type="ARBA" id="ARBA00022989"/>
    </source>
</evidence>
<dbReference type="InterPro" id="IPR041491">
    <property type="entry name" value="TRPM_SLOG"/>
</dbReference>
<keyword evidence="2" id="KW-0813">Transport</keyword>
<keyword evidence="4 9" id="KW-1133">Transmembrane helix</keyword>
<feature type="transmembrane region" description="Helical" evidence="9">
    <location>
        <begin position="783"/>
        <end position="803"/>
    </location>
</feature>
<dbReference type="GO" id="GO:0099604">
    <property type="term" value="F:ligand-gated calcium channel activity"/>
    <property type="evidence" value="ECO:0007669"/>
    <property type="project" value="TreeGrafter"/>
</dbReference>
<feature type="transmembrane region" description="Helical" evidence="9">
    <location>
        <begin position="878"/>
        <end position="899"/>
    </location>
</feature>
<feature type="transmembrane region" description="Helical" evidence="9">
    <location>
        <begin position="847"/>
        <end position="872"/>
    </location>
</feature>
<dbReference type="Pfam" id="PF25508">
    <property type="entry name" value="TRPM2"/>
    <property type="match status" value="1"/>
</dbReference>
<evidence type="ECO:0000256" key="6">
    <source>
        <dbReference type="ARBA" id="ARBA00023136"/>
    </source>
</evidence>
<keyword evidence="7" id="KW-0407">Ion channel</keyword>
<keyword evidence="6 9" id="KW-0472">Membrane</keyword>
<comment type="subcellular location">
    <subcellularLocation>
        <location evidence="1">Membrane</location>
        <topology evidence="1">Multi-pass membrane protein</topology>
    </subcellularLocation>
</comment>
<feature type="transmembrane region" description="Helical" evidence="9">
    <location>
        <begin position="911"/>
        <end position="935"/>
    </location>
</feature>
<feature type="region of interest" description="Disordered" evidence="8">
    <location>
        <begin position="1182"/>
        <end position="1207"/>
    </location>
</feature>
<evidence type="ECO:0000259" key="10">
    <source>
        <dbReference type="Pfam" id="PF18139"/>
    </source>
</evidence>
<dbReference type="Pfam" id="PF18139">
    <property type="entry name" value="LSDAT_euk"/>
    <property type="match status" value="1"/>
</dbReference>
<proteinExistence type="predicted"/>
<feature type="transmembrane region" description="Helical" evidence="9">
    <location>
        <begin position="815"/>
        <end position="835"/>
    </location>
</feature>
<dbReference type="InterPro" id="IPR050927">
    <property type="entry name" value="TRPM"/>
</dbReference>
<protein>
    <submittedName>
        <fullName evidence="12">Uncharacterized protein</fullName>
    </submittedName>
</protein>
<feature type="domain" description="TRPM-like" evidence="11">
    <location>
        <begin position="449"/>
        <end position="655"/>
    </location>
</feature>
<feature type="domain" description="TRPM SLOG" evidence="10">
    <location>
        <begin position="108"/>
        <end position="368"/>
    </location>
</feature>
<feature type="non-terminal residue" evidence="12">
    <location>
        <position position="1"/>
    </location>
</feature>
<reference evidence="12" key="1">
    <citation type="submission" date="2016-01" db="EMBL/GenBank/DDBJ databases">
        <title>Reference transcriptome for the parasite Schistocephalus solidus: insights into the molecular evolution of parasitism.</title>
        <authorList>
            <person name="Hebert F.O."/>
            <person name="Grambauer S."/>
            <person name="Barber I."/>
            <person name="Landry C.R."/>
            <person name="Aubin-Horth N."/>
        </authorList>
    </citation>
    <scope>NUCLEOTIDE SEQUENCE</scope>
</reference>
<dbReference type="EMBL" id="GEEE01003883">
    <property type="protein sequence ID" value="JAP59342.1"/>
    <property type="molecule type" value="Transcribed_RNA"/>
</dbReference>
<name>A0A0X3QEQ5_SCHSO</name>
<evidence type="ECO:0000256" key="1">
    <source>
        <dbReference type="ARBA" id="ARBA00004141"/>
    </source>
</evidence>
<dbReference type="GO" id="GO:0005886">
    <property type="term" value="C:plasma membrane"/>
    <property type="evidence" value="ECO:0007669"/>
    <property type="project" value="TreeGrafter"/>
</dbReference>
<evidence type="ECO:0000256" key="8">
    <source>
        <dbReference type="SAM" id="MobiDB-lite"/>
    </source>
</evidence>
<evidence type="ECO:0000313" key="12">
    <source>
        <dbReference type="EMBL" id="JAP59342.1"/>
    </source>
</evidence>
<feature type="transmembrane region" description="Helical" evidence="9">
    <location>
        <begin position="994"/>
        <end position="1019"/>
    </location>
</feature>
<dbReference type="AlphaFoldDB" id="A0A0X3QEQ5"/>
<evidence type="ECO:0000256" key="3">
    <source>
        <dbReference type="ARBA" id="ARBA00022692"/>
    </source>
</evidence>
<evidence type="ECO:0000259" key="11">
    <source>
        <dbReference type="Pfam" id="PF25508"/>
    </source>
</evidence>
<evidence type="ECO:0000256" key="5">
    <source>
        <dbReference type="ARBA" id="ARBA00023065"/>
    </source>
</evidence>
<keyword evidence="3 9" id="KW-0812">Transmembrane</keyword>
<keyword evidence="5" id="KW-0406">Ion transport</keyword>
<accession>A0A0X3QEQ5</accession>